<keyword evidence="4" id="KW-0812">Transmembrane</keyword>
<evidence type="ECO:0000256" key="2">
    <source>
        <dbReference type="ARBA" id="ARBA00022481"/>
    </source>
</evidence>
<dbReference type="InterPro" id="IPR012902">
    <property type="entry name" value="N_methyl_site"/>
</dbReference>
<keyword evidence="3" id="KW-0281">Fimbrium</keyword>
<dbReference type="PANTHER" id="PTHR30093:SF34">
    <property type="entry name" value="PREPILIN PEPTIDASE-DEPENDENT PROTEIN D"/>
    <property type="match status" value="1"/>
</dbReference>
<dbReference type="Gene3D" id="3.30.700.10">
    <property type="entry name" value="Glycoprotein, Type 4 Pilin"/>
    <property type="match status" value="1"/>
</dbReference>
<dbReference type="PANTHER" id="PTHR30093">
    <property type="entry name" value="GENERAL SECRETION PATHWAY PROTEIN G"/>
    <property type="match status" value="1"/>
</dbReference>
<reference evidence="5 6" key="1">
    <citation type="submission" date="2020-07" db="EMBL/GenBank/DDBJ databases">
        <title>Luteimonas sp. SJ-92.</title>
        <authorList>
            <person name="Huang X.-X."/>
            <person name="Xu L."/>
            <person name="Sun J.-Q."/>
        </authorList>
    </citation>
    <scope>NUCLEOTIDE SEQUENCE [LARGE SCALE GENOMIC DNA]</scope>
    <source>
        <strain evidence="5 6">SJ-92</strain>
    </source>
</reference>
<keyword evidence="4" id="KW-1133">Transmembrane helix</keyword>
<protein>
    <submittedName>
        <fullName evidence="5">Pilin</fullName>
    </submittedName>
</protein>
<evidence type="ECO:0000256" key="4">
    <source>
        <dbReference type="SAM" id="Phobius"/>
    </source>
</evidence>
<dbReference type="AlphaFoldDB" id="A0A853JIE1"/>
<evidence type="ECO:0000313" key="6">
    <source>
        <dbReference type="Proteomes" id="UP000578091"/>
    </source>
</evidence>
<accession>A0A853JIE1</accession>
<dbReference type="Pfam" id="PF07963">
    <property type="entry name" value="N_methyl"/>
    <property type="match status" value="1"/>
</dbReference>
<evidence type="ECO:0000256" key="1">
    <source>
        <dbReference type="ARBA" id="ARBA00005233"/>
    </source>
</evidence>
<feature type="transmembrane region" description="Helical" evidence="4">
    <location>
        <begin position="12"/>
        <end position="30"/>
    </location>
</feature>
<dbReference type="SUPFAM" id="SSF54523">
    <property type="entry name" value="Pili subunits"/>
    <property type="match status" value="1"/>
</dbReference>
<dbReference type="PROSITE" id="PS00409">
    <property type="entry name" value="PROKAR_NTER_METHYL"/>
    <property type="match status" value="1"/>
</dbReference>
<keyword evidence="2" id="KW-0488">Methylation</keyword>
<dbReference type="Proteomes" id="UP000578091">
    <property type="component" value="Unassembled WGS sequence"/>
</dbReference>
<dbReference type="EMBL" id="JACCKA010000092">
    <property type="protein sequence ID" value="NZA28349.1"/>
    <property type="molecule type" value="Genomic_DNA"/>
</dbReference>
<dbReference type="NCBIfam" id="TIGR02532">
    <property type="entry name" value="IV_pilin_GFxxxE"/>
    <property type="match status" value="1"/>
</dbReference>
<keyword evidence="4" id="KW-0472">Membrane</keyword>
<dbReference type="GO" id="GO:0043107">
    <property type="term" value="P:type IV pilus-dependent motility"/>
    <property type="evidence" value="ECO:0007669"/>
    <property type="project" value="TreeGrafter"/>
</dbReference>
<dbReference type="InterPro" id="IPR001082">
    <property type="entry name" value="Pilin"/>
</dbReference>
<proteinExistence type="inferred from homology"/>
<evidence type="ECO:0000256" key="3">
    <source>
        <dbReference type="RuleBase" id="RU000389"/>
    </source>
</evidence>
<organism evidence="5 6">
    <name type="scientific">Luteimonas salinisoli</name>
    <dbReference type="NCBI Taxonomy" id="2752307"/>
    <lineage>
        <taxon>Bacteria</taxon>
        <taxon>Pseudomonadati</taxon>
        <taxon>Pseudomonadota</taxon>
        <taxon>Gammaproteobacteria</taxon>
        <taxon>Lysobacterales</taxon>
        <taxon>Lysobacteraceae</taxon>
        <taxon>Luteimonas</taxon>
    </lineage>
</organism>
<dbReference type="RefSeq" id="WP_180680115.1">
    <property type="nucleotide sequence ID" value="NZ_JACCKA010000092.1"/>
</dbReference>
<name>A0A853JIE1_9GAMM</name>
<gene>
    <name evidence="5" type="ORF">H0E84_18390</name>
</gene>
<sequence>MKRERGFTLIELMIVVAIIAILAALALPAYQDYLIRAQVSEGVSLATGARTAVWEYAANHGRLPASNSSAGLPAKGTIVGNYVSEVEVAAGGIQITFGRDANTDIAGATLILLPTLASTSGTVDWTCVGGTVDKKYRPTICR</sequence>
<evidence type="ECO:0000313" key="5">
    <source>
        <dbReference type="EMBL" id="NZA28349.1"/>
    </source>
</evidence>
<dbReference type="GO" id="GO:0044096">
    <property type="term" value="C:type IV pilus"/>
    <property type="evidence" value="ECO:0007669"/>
    <property type="project" value="TreeGrafter"/>
</dbReference>
<dbReference type="InterPro" id="IPR045584">
    <property type="entry name" value="Pilin-like"/>
</dbReference>
<keyword evidence="6" id="KW-1185">Reference proteome</keyword>
<comment type="caution">
    <text evidence="5">The sequence shown here is derived from an EMBL/GenBank/DDBJ whole genome shotgun (WGS) entry which is preliminary data.</text>
</comment>
<comment type="similarity">
    <text evidence="1 3">Belongs to the N-Me-Phe pilin family.</text>
</comment>
<dbReference type="GO" id="GO:0007155">
    <property type="term" value="P:cell adhesion"/>
    <property type="evidence" value="ECO:0007669"/>
    <property type="project" value="InterPro"/>
</dbReference>
<dbReference type="Pfam" id="PF00114">
    <property type="entry name" value="Pilin"/>
    <property type="match status" value="1"/>
</dbReference>